<sequence>MEDIQDWAAQLLGNHAALQTYTPYLRQFYSIVTTAQSYIYPLIDKITHKPDIATIALLLVILFISLKLLDLLWQTVLFWLRLARRVVFWGGLVMLGLWLYTRGPEGVWADVQYWVDVWGQEKEYWKDKDRIARMARQGGKMKGGAGSWF</sequence>
<keyword evidence="1" id="KW-1133">Transmembrane helix</keyword>
<feature type="transmembrane region" description="Helical" evidence="1">
    <location>
        <begin position="52"/>
        <end position="70"/>
    </location>
</feature>
<dbReference type="RefSeq" id="XP_033593477.1">
    <property type="nucleotide sequence ID" value="XM_033732803.1"/>
</dbReference>
<keyword evidence="3" id="KW-1185">Reference proteome</keyword>
<dbReference type="OrthoDB" id="3559694at2759"/>
<feature type="transmembrane region" description="Helical" evidence="1">
    <location>
        <begin position="82"/>
        <end position="100"/>
    </location>
</feature>
<keyword evidence="1" id="KW-0812">Transmembrane</keyword>
<dbReference type="EMBL" id="MU001632">
    <property type="protein sequence ID" value="KAF2486908.1"/>
    <property type="molecule type" value="Genomic_DNA"/>
</dbReference>
<evidence type="ECO:0000313" key="2">
    <source>
        <dbReference type="EMBL" id="KAF2486908.1"/>
    </source>
</evidence>
<gene>
    <name evidence="2" type="ORF">BDY17DRAFT_292329</name>
</gene>
<evidence type="ECO:0008006" key="4">
    <source>
        <dbReference type="Google" id="ProtNLM"/>
    </source>
</evidence>
<dbReference type="Pfam" id="PF12716">
    <property type="entry name" value="Apq12"/>
    <property type="match status" value="1"/>
</dbReference>
<dbReference type="Proteomes" id="UP000799767">
    <property type="component" value="Unassembled WGS sequence"/>
</dbReference>
<dbReference type="GeneID" id="54473805"/>
<protein>
    <recommendedName>
        <fullName evidence="4">Nuclear pore assembly and biogenesis-domain-containing protein</fullName>
    </recommendedName>
</protein>
<organism evidence="2 3">
    <name type="scientific">Neohortaea acidophila</name>
    <dbReference type="NCBI Taxonomy" id="245834"/>
    <lineage>
        <taxon>Eukaryota</taxon>
        <taxon>Fungi</taxon>
        <taxon>Dikarya</taxon>
        <taxon>Ascomycota</taxon>
        <taxon>Pezizomycotina</taxon>
        <taxon>Dothideomycetes</taxon>
        <taxon>Dothideomycetidae</taxon>
        <taxon>Mycosphaerellales</taxon>
        <taxon>Teratosphaeriaceae</taxon>
        <taxon>Neohortaea</taxon>
    </lineage>
</organism>
<reference evidence="2" key="1">
    <citation type="journal article" date="2020" name="Stud. Mycol.">
        <title>101 Dothideomycetes genomes: a test case for predicting lifestyles and emergence of pathogens.</title>
        <authorList>
            <person name="Haridas S."/>
            <person name="Albert R."/>
            <person name="Binder M."/>
            <person name="Bloem J."/>
            <person name="Labutti K."/>
            <person name="Salamov A."/>
            <person name="Andreopoulos B."/>
            <person name="Baker S."/>
            <person name="Barry K."/>
            <person name="Bills G."/>
            <person name="Bluhm B."/>
            <person name="Cannon C."/>
            <person name="Castanera R."/>
            <person name="Culley D."/>
            <person name="Daum C."/>
            <person name="Ezra D."/>
            <person name="Gonzalez J."/>
            <person name="Henrissat B."/>
            <person name="Kuo A."/>
            <person name="Liang C."/>
            <person name="Lipzen A."/>
            <person name="Lutzoni F."/>
            <person name="Magnuson J."/>
            <person name="Mondo S."/>
            <person name="Nolan M."/>
            <person name="Ohm R."/>
            <person name="Pangilinan J."/>
            <person name="Park H.-J."/>
            <person name="Ramirez L."/>
            <person name="Alfaro M."/>
            <person name="Sun H."/>
            <person name="Tritt A."/>
            <person name="Yoshinaga Y."/>
            <person name="Zwiers L.-H."/>
            <person name="Turgeon B."/>
            <person name="Goodwin S."/>
            <person name="Spatafora J."/>
            <person name="Crous P."/>
            <person name="Grigoriev I."/>
        </authorList>
    </citation>
    <scope>NUCLEOTIDE SEQUENCE</scope>
    <source>
        <strain evidence="2">CBS 113389</strain>
    </source>
</reference>
<proteinExistence type="predicted"/>
<dbReference type="InterPro" id="IPR024316">
    <property type="entry name" value="APQ12"/>
</dbReference>
<accession>A0A6A6Q332</accession>
<dbReference type="AlphaFoldDB" id="A0A6A6Q332"/>
<keyword evidence="1" id="KW-0472">Membrane</keyword>
<evidence type="ECO:0000313" key="3">
    <source>
        <dbReference type="Proteomes" id="UP000799767"/>
    </source>
</evidence>
<name>A0A6A6Q332_9PEZI</name>
<evidence type="ECO:0000256" key="1">
    <source>
        <dbReference type="SAM" id="Phobius"/>
    </source>
</evidence>